<keyword evidence="2" id="KW-1185">Reference proteome</keyword>
<accession>A0A0C3IEG6</accession>
<gene>
    <name evidence="1" type="ORF">M404DRAFT_315783</name>
</gene>
<name>A0A0C3IEG6_PISTI</name>
<dbReference type="Proteomes" id="UP000054217">
    <property type="component" value="Unassembled WGS sequence"/>
</dbReference>
<evidence type="ECO:0000313" key="1">
    <source>
        <dbReference type="EMBL" id="KIN95417.1"/>
    </source>
</evidence>
<dbReference type="InParanoid" id="A0A0C3IEG6"/>
<organism evidence="1 2">
    <name type="scientific">Pisolithus tinctorius Marx 270</name>
    <dbReference type="NCBI Taxonomy" id="870435"/>
    <lineage>
        <taxon>Eukaryota</taxon>
        <taxon>Fungi</taxon>
        <taxon>Dikarya</taxon>
        <taxon>Basidiomycota</taxon>
        <taxon>Agaricomycotina</taxon>
        <taxon>Agaricomycetes</taxon>
        <taxon>Agaricomycetidae</taxon>
        <taxon>Boletales</taxon>
        <taxon>Sclerodermatineae</taxon>
        <taxon>Pisolithaceae</taxon>
        <taxon>Pisolithus</taxon>
    </lineage>
</organism>
<evidence type="ECO:0000313" key="2">
    <source>
        <dbReference type="Proteomes" id="UP000054217"/>
    </source>
</evidence>
<dbReference type="AlphaFoldDB" id="A0A0C3IEG6"/>
<sequence length="143" mass="15954">MITRYPLSLIAVHAPLTISDGAGNCGKIDGSCCCLPNNPRCYPASFIPMTTCVELGLRTFSGHFIMHVVLLSPSHEPRGGCPTHTWLASKLYGWRDDNSRKCDAPLTYGCTNRSAAVYGLQSIRRDIEIICRWCLTKERKRSY</sequence>
<reference evidence="2" key="2">
    <citation type="submission" date="2015-01" db="EMBL/GenBank/DDBJ databases">
        <title>Evolutionary Origins and Diversification of the Mycorrhizal Mutualists.</title>
        <authorList>
            <consortium name="DOE Joint Genome Institute"/>
            <consortium name="Mycorrhizal Genomics Consortium"/>
            <person name="Kohler A."/>
            <person name="Kuo A."/>
            <person name="Nagy L.G."/>
            <person name="Floudas D."/>
            <person name="Copeland A."/>
            <person name="Barry K.W."/>
            <person name="Cichocki N."/>
            <person name="Veneault-Fourrey C."/>
            <person name="LaButti K."/>
            <person name="Lindquist E.A."/>
            <person name="Lipzen A."/>
            <person name="Lundell T."/>
            <person name="Morin E."/>
            <person name="Murat C."/>
            <person name="Riley R."/>
            <person name="Ohm R."/>
            <person name="Sun H."/>
            <person name="Tunlid A."/>
            <person name="Henrissat B."/>
            <person name="Grigoriev I.V."/>
            <person name="Hibbett D.S."/>
            <person name="Martin F."/>
        </authorList>
    </citation>
    <scope>NUCLEOTIDE SEQUENCE [LARGE SCALE GENOMIC DNA]</scope>
    <source>
        <strain evidence="2">Marx 270</strain>
    </source>
</reference>
<dbReference type="HOGENOM" id="CLU_1806983_0_0_1"/>
<dbReference type="EMBL" id="KN832068">
    <property type="protein sequence ID" value="KIN95417.1"/>
    <property type="molecule type" value="Genomic_DNA"/>
</dbReference>
<protein>
    <submittedName>
        <fullName evidence="1">Uncharacterized protein</fullName>
    </submittedName>
</protein>
<reference evidence="1 2" key="1">
    <citation type="submission" date="2014-04" db="EMBL/GenBank/DDBJ databases">
        <authorList>
            <consortium name="DOE Joint Genome Institute"/>
            <person name="Kuo A."/>
            <person name="Kohler A."/>
            <person name="Costa M.D."/>
            <person name="Nagy L.G."/>
            <person name="Floudas D."/>
            <person name="Copeland A."/>
            <person name="Barry K.W."/>
            <person name="Cichocki N."/>
            <person name="Veneault-Fourrey C."/>
            <person name="LaButti K."/>
            <person name="Lindquist E.A."/>
            <person name="Lipzen A."/>
            <person name="Lundell T."/>
            <person name="Morin E."/>
            <person name="Murat C."/>
            <person name="Sun H."/>
            <person name="Tunlid A."/>
            <person name="Henrissat B."/>
            <person name="Grigoriev I.V."/>
            <person name="Hibbett D.S."/>
            <person name="Martin F."/>
            <person name="Nordberg H.P."/>
            <person name="Cantor M.N."/>
            <person name="Hua S.X."/>
        </authorList>
    </citation>
    <scope>NUCLEOTIDE SEQUENCE [LARGE SCALE GENOMIC DNA]</scope>
    <source>
        <strain evidence="1 2">Marx 270</strain>
    </source>
</reference>
<proteinExistence type="predicted"/>
<dbReference type="OrthoDB" id="10353662at2759"/>